<protein>
    <submittedName>
        <fullName evidence="2 3">Uncharacterized protein</fullName>
    </submittedName>
</protein>
<dbReference type="CTD" id="20209266"/>
<feature type="chain" id="PRO_5010980716" evidence="1">
    <location>
        <begin position="21"/>
        <end position="340"/>
    </location>
</feature>
<dbReference type="EnsemblMetazoa" id="HelroT183939">
    <property type="protein sequence ID" value="HelroP183939"/>
    <property type="gene ID" value="HelroG183939"/>
</dbReference>
<evidence type="ECO:0000313" key="2">
    <source>
        <dbReference type="EMBL" id="ESO09721.1"/>
    </source>
</evidence>
<reference evidence="4" key="1">
    <citation type="submission" date="2012-12" db="EMBL/GenBank/DDBJ databases">
        <authorList>
            <person name="Hellsten U."/>
            <person name="Grimwood J."/>
            <person name="Chapman J.A."/>
            <person name="Shapiro H."/>
            <person name="Aerts A."/>
            <person name="Otillar R.P."/>
            <person name="Terry A.Y."/>
            <person name="Boore J.L."/>
            <person name="Simakov O."/>
            <person name="Marletaz F."/>
            <person name="Cho S.-J."/>
            <person name="Edsinger-Gonzales E."/>
            <person name="Havlak P."/>
            <person name="Kuo D.-H."/>
            <person name="Larsson T."/>
            <person name="Lv J."/>
            <person name="Arendt D."/>
            <person name="Savage R."/>
            <person name="Osoegawa K."/>
            <person name="de Jong P."/>
            <person name="Lindberg D.R."/>
            <person name="Seaver E.C."/>
            <person name="Weisblat D.A."/>
            <person name="Putnam N.H."/>
            <person name="Grigoriev I.V."/>
            <person name="Rokhsar D.S."/>
        </authorList>
    </citation>
    <scope>NUCLEOTIDE SEQUENCE</scope>
</reference>
<gene>
    <name evidence="3" type="primary">20209266</name>
    <name evidence="2" type="ORF">HELRODRAFT_183939</name>
</gene>
<keyword evidence="4" id="KW-1185">Reference proteome</keyword>
<dbReference type="InParanoid" id="T1FKB7"/>
<evidence type="ECO:0000256" key="1">
    <source>
        <dbReference type="SAM" id="SignalP"/>
    </source>
</evidence>
<dbReference type="AlphaFoldDB" id="T1FKB7"/>
<dbReference type="EMBL" id="AMQM01009086">
    <property type="status" value="NOT_ANNOTATED_CDS"/>
    <property type="molecule type" value="Genomic_DNA"/>
</dbReference>
<feature type="signal peptide" evidence="1">
    <location>
        <begin position="1"/>
        <end position="20"/>
    </location>
</feature>
<dbReference type="RefSeq" id="XP_009012191.1">
    <property type="nucleotide sequence ID" value="XM_009013943.1"/>
</dbReference>
<accession>T1FKB7</accession>
<organism evidence="3 4">
    <name type="scientific">Helobdella robusta</name>
    <name type="common">Californian leech</name>
    <dbReference type="NCBI Taxonomy" id="6412"/>
    <lineage>
        <taxon>Eukaryota</taxon>
        <taxon>Metazoa</taxon>
        <taxon>Spiralia</taxon>
        <taxon>Lophotrochozoa</taxon>
        <taxon>Annelida</taxon>
        <taxon>Clitellata</taxon>
        <taxon>Hirudinea</taxon>
        <taxon>Rhynchobdellida</taxon>
        <taxon>Glossiphoniidae</taxon>
        <taxon>Helobdella</taxon>
    </lineage>
</organism>
<evidence type="ECO:0000313" key="4">
    <source>
        <dbReference type="Proteomes" id="UP000015101"/>
    </source>
</evidence>
<reference evidence="2 4" key="2">
    <citation type="journal article" date="2013" name="Nature">
        <title>Insights into bilaterian evolution from three spiralian genomes.</title>
        <authorList>
            <person name="Simakov O."/>
            <person name="Marletaz F."/>
            <person name="Cho S.J."/>
            <person name="Edsinger-Gonzales E."/>
            <person name="Havlak P."/>
            <person name="Hellsten U."/>
            <person name="Kuo D.H."/>
            <person name="Larsson T."/>
            <person name="Lv J."/>
            <person name="Arendt D."/>
            <person name="Savage R."/>
            <person name="Osoegawa K."/>
            <person name="de Jong P."/>
            <person name="Grimwood J."/>
            <person name="Chapman J.A."/>
            <person name="Shapiro H."/>
            <person name="Aerts A."/>
            <person name="Otillar R.P."/>
            <person name="Terry A.Y."/>
            <person name="Boore J.L."/>
            <person name="Grigoriev I.V."/>
            <person name="Lindberg D.R."/>
            <person name="Seaver E.C."/>
            <person name="Weisblat D.A."/>
            <person name="Putnam N.H."/>
            <person name="Rokhsar D.S."/>
        </authorList>
    </citation>
    <scope>NUCLEOTIDE SEQUENCE</scope>
</reference>
<dbReference type="GeneID" id="20209266"/>
<evidence type="ECO:0000313" key="3">
    <source>
        <dbReference type="EnsemblMetazoa" id="HelroP183939"/>
    </source>
</evidence>
<reference evidence="3" key="3">
    <citation type="submission" date="2015-06" db="UniProtKB">
        <authorList>
            <consortium name="EnsemblMetazoa"/>
        </authorList>
    </citation>
    <scope>IDENTIFICATION</scope>
</reference>
<name>T1FKB7_HELRO</name>
<dbReference type="EMBL" id="KB095927">
    <property type="protein sequence ID" value="ESO09721.1"/>
    <property type="molecule type" value="Genomic_DNA"/>
</dbReference>
<dbReference type="HOGENOM" id="CLU_817053_0_0_1"/>
<proteinExistence type="predicted"/>
<keyword evidence="1" id="KW-0732">Signal</keyword>
<dbReference type="KEGG" id="hro:HELRODRAFT_183939"/>
<sequence length="340" mass="39392">MGFNALAFLQIILYMRCCVSEDRVCHIWDCLCNEYNSFLDPTLPNNHLESYSALMVNIERAKNAVNNLIAKMLRERFGNSRYHLRSLSECALDRRNSDCLYEAFKNHCSLDKLPTEFQIESWKLDRPDRMLNVLEHAAPMFSNINSYLQQAKIDESRVEDLDKKLTTEFEEVQKKAIYKIYCNLIVILPSPAEYSENYLEETRSGDIESACKNLGVHTADNRNGMTLQVLFKLLKNLEDHVKKFKSRLISRDPFVRADEDISAARQLEQGIHGKRSPADNLEDDSKNDIINDTINIDDSNFSSRRNKNSSHFLMENYYGGKKISSQDYMLESRYDGEGTF</sequence>
<dbReference type="Proteomes" id="UP000015101">
    <property type="component" value="Unassembled WGS sequence"/>
</dbReference>